<gene>
    <name evidence="2" type="ORF">DB88DRAFT_470374</name>
</gene>
<evidence type="ECO:0000313" key="2">
    <source>
        <dbReference type="EMBL" id="KAK1927771.1"/>
    </source>
</evidence>
<evidence type="ECO:0000313" key="3">
    <source>
        <dbReference type="Proteomes" id="UP001182556"/>
    </source>
</evidence>
<comment type="caution">
    <text evidence="2">The sequence shown here is derived from an EMBL/GenBank/DDBJ whole genome shotgun (WGS) entry which is preliminary data.</text>
</comment>
<proteinExistence type="predicted"/>
<sequence>MVSCFRLDIPVSPPAPLHTPAVLTRVAPPPPTVVQTVDPREMFSRKGASAQNHSDIGDLQRSSFRAVLSPHPDICSPQSRAEEEEGVEDQEGNSGARECAAISSLGTLPASNNLNGLTASPLSTAVQSPATENIYPVSLGIVPSIERMGKAASPLHLAENRGSRRETPCVNAINPPPSSSTTCHFPGLSPGKTPKKSATIKREAIRRLAEYSSDSEGSSSPYIPAQRVTRRAGRMSHIIPRSSSPHPSPVISPGPVSGGSPDDAGTSDSESDYAPPARPASLSRTTNSIRVKEAKARHSRPKGRVKRGGPVRQSQNRKAQSVYREKKKALASLDRLYVIRCFKMRRMEDMRNLKKEYLEGLRVISARDAEEVEGALD</sequence>
<evidence type="ECO:0000256" key="1">
    <source>
        <dbReference type="SAM" id="MobiDB-lite"/>
    </source>
</evidence>
<feature type="compositionally biased region" description="Acidic residues" evidence="1">
    <location>
        <begin position="82"/>
        <end position="91"/>
    </location>
</feature>
<feature type="region of interest" description="Disordered" evidence="1">
    <location>
        <begin position="157"/>
        <end position="320"/>
    </location>
</feature>
<protein>
    <recommendedName>
        <fullName evidence="4">BZIP domain-containing protein</fullName>
    </recommendedName>
</protein>
<feature type="compositionally biased region" description="Low complexity" evidence="1">
    <location>
        <begin position="236"/>
        <end position="245"/>
    </location>
</feature>
<reference evidence="2" key="1">
    <citation type="submission" date="2023-02" db="EMBL/GenBank/DDBJ databases">
        <title>Identification and recombinant expression of a fungal hydrolase from Papiliotrema laurentii that hydrolyzes apple cutin and clears colloidal polyester polyurethane.</title>
        <authorList>
            <consortium name="DOE Joint Genome Institute"/>
            <person name="Roman V.A."/>
            <person name="Bojanowski C."/>
            <person name="Crable B.R."/>
            <person name="Wagner D.N."/>
            <person name="Hung C.S."/>
            <person name="Nadeau L.J."/>
            <person name="Schratz L."/>
            <person name="Haridas S."/>
            <person name="Pangilinan J."/>
            <person name="Lipzen A."/>
            <person name="Na H."/>
            <person name="Yan M."/>
            <person name="Ng V."/>
            <person name="Grigoriev I.V."/>
            <person name="Spatafora J.W."/>
            <person name="Barlow D."/>
            <person name="Biffinger J."/>
            <person name="Kelley-Loughnane N."/>
            <person name="Varaljay V.A."/>
            <person name="Crookes-Goodson W.J."/>
        </authorList>
    </citation>
    <scope>NUCLEOTIDE SEQUENCE</scope>
    <source>
        <strain evidence="2">5307AH</strain>
    </source>
</reference>
<dbReference type="AlphaFoldDB" id="A0AAD9L920"/>
<keyword evidence="3" id="KW-1185">Reference proteome</keyword>
<dbReference type="EMBL" id="JAODAN010000001">
    <property type="protein sequence ID" value="KAK1927771.1"/>
    <property type="molecule type" value="Genomic_DNA"/>
</dbReference>
<dbReference type="Proteomes" id="UP001182556">
    <property type="component" value="Unassembled WGS sequence"/>
</dbReference>
<accession>A0AAD9L920</accession>
<name>A0AAD9L920_PAPLA</name>
<evidence type="ECO:0008006" key="4">
    <source>
        <dbReference type="Google" id="ProtNLM"/>
    </source>
</evidence>
<feature type="region of interest" description="Disordered" evidence="1">
    <location>
        <begin position="69"/>
        <end position="97"/>
    </location>
</feature>
<feature type="compositionally biased region" description="Basic residues" evidence="1">
    <location>
        <begin position="297"/>
        <end position="309"/>
    </location>
</feature>
<feature type="compositionally biased region" description="Basic and acidic residues" evidence="1">
    <location>
        <begin position="200"/>
        <end position="209"/>
    </location>
</feature>
<organism evidence="2 3">
    <name type="scientific">Papiliotrema laurentii</name>
    <name type="common">Cryptococcus laurentii</name>
    <dbReference type="NCBI Taxonomy" id="5418"/>
    <lineage>
        <taxon>Eukaryota</taxon>
        <taxon>Fungi</taxon>
        <taxon>Dikarya</taxon>
        <taxon>Basidiomycota</taxon>
        <taxon>Agaricomycotina</taxon>
        <taxon>Tremellomycetes</taxon>
        <taxon>Tremellales</taxon>
        <taxon>Rhynchogastremaceae</taxon>
        <taxon>Papiliotrema</taxon>
    </lineage>
</organism>
<feature type="compositionally biased region" description="Basic and acidic residues" evidence="1">
    <location>
        <begin position="158"/>
        <end position="167"/>
    </location>
</feature>